<dbReference type="STRING" id="241244.ATY39_09715"/>
<dbReference type="RefSeq" id="WP_066789153.1">
    <property type="nucleotide sequence ID" value="NZ_BJVD01000004.1"/>
</dbReference>
<evidence type="ECO:0000313" key="1">
    <source>
        <dbReference type="EMBL" id="AMW99692.1"/>
    </source>
</evidence>
<keyword evidence="2" id="KW-1185">Reference proteome</keyword>
<name>A0A143HDC7_9BACL</name>
<dbReference type="InterPro" id="IPR007211">
    <property type="entry name" value="DUF378"/>
</dbReference>
<accession>A0A143HDC7</accession>
<dbReference type="Proteomes" id="UP000076021">
    <property type="component" value="Chromosome"/>
</dbReference>
<reference evidence="2" key="2">
    <citation type="submission" date="2016-03" db="EMBL/GenBank/DDBJ databases">
        <authorList>
            <person name="Ploux O."/>
        </authorList>
    </citation>
    <scope>NUCLEOTIDE SEQUENCE [LARGE SCALE GENOMIC DNA]</scope>
    <source>
        <strain evidence="2">PP9</strain>
    </source>
</reference>
<dbReference type="OrthoDB" id="9812136at2"/>
<gene>
    <name evidence="1" type="ORF">ATY39_09715</name>
</gene>
<proteinExistence type="predicted"/>
<organism evidence="1 2">
    <name type="scientific">Rummeliibacillus stabekisii</name>
    <dbReference type="NCBI Taxonomy" id="241244"/>
    <lineage>
        <taxon>Bacteria</taxon>
        <taxon>Bacillati</taxon>
        <taxon>Bacillota</taxon>
        <taxon>Bacilli</taxon>
        <taxon>Bacillales</taxon>
        <taxon>Caryophanaceae</taxon>
        <taxon>Rummeliibacillus</taxon>
    </lineage>
</organism>
<dbReference type="EMBL" id="CP014806">
    <property type="protein sequence ID" value="AMW99692.1"/>
    <property type="molecule type" value="Genomic_DNA"/>
</dbReference>
<dbReference type="PANTHER" id="PTHR37304:SF1">
    <property type="entry name" value="MEMBRANE PROTEIN"/>
    <property type="match status" value="1"/>
</dbReference>
<dbReference type="PANTHER" id="PTHR37304">
    <property type="entry name" value="MEMBRANE PROTEIN-RELATED"/>
    <property type="match status" value="1"/>
</dbReference>
<evidence type="ECO:0000313" key="2">
    <source>
        <dbReference type="Proteomes" id="UP000076021"/>
    </source>
</evidence>
<dbReference type="AlphaFoldDB" id="A0A143HDC7"/>
<dbReference type="Pfam" id="PF04070">
    <property type="entry name" value="DUF378"/>
    <property type="match status" value="1"/>
</dbReference>
<dbReference type="KEGG" id="rst:ATY39_09715"/>
<protein>
    <submittedName>
        <fullName evidence="1">Uncharacterized protein</fullName>
    </submittedName>
</protein>
<sequence>MSGLQKFALLVTVIGALNWGLIGIFQFDVVATLFGAGQQSFGARAIYTLVAIAGLISLSMFFVSERRNYRVVKKDNVRPIRNM</sequence>
<reference evidence="1 2" key="1">
    <citation type="journal article" date="2016" name="Genome Announc.">
        <title>Whole-Genome Sequence of Rummeliibacillus stabekisii Strain PP9 Isolated from Antarctic Soil.</title>
        <authorList>
            <person name="da Mota F.F."/>
            <person name="Vollu R.E."/>
            <person name="Jurelevicius D."/>
            <person name="Seldin L."/>
        </authorList>
    </citation>
    <scope>NUCLEOTIDE SEQUENCE [LARGE SCALE GENOMIC DNA]</scope>
    <source>
        <strain evidence="1 2">PP9</strain>
    </source>
</reference>